<feature type="non-terminal residue" evidence="1">
    <location>
        <position position="1"/>
    </location>
</feature>
<evidence type="ECO:0000313" key="1">
    <source>
        <dbReference type="EMBL" id="KAK7473934.1"/>
    </source>
</evidence>
<dbReference type="Proteomes" id="UP001519460">
    <property type="component" value="Unassembled WGS sequence"/>
</dbReference>
<keyword evidence="2" id="KW-1185">Reference proteome</keyword>
<name>A0ABD0JFY9_9CAEN</name>
<dbReference type="EMBL" id="JACVVK020000453">
    <property type="protein sequence ID" value="KAK7473934.1"/>
    <property type="molecule type" value="Genomic_DNA"/>
</dbReference>
<evidence type="ECO:0000313" key="2">
    <source>
        <dbReference type="Proteomes" id="UP001519460"/>
    </source>
</evidence>
<dbReference type="AlphaFoldDB" id="A0ABD0JFY9"/>
<comment type="caution">
    <text evidence="1">The sequence shown here is derived from an EMBL/GenBank/DDBJ whole genome shotgun (WGS) entry which is preliminary data.</text>
</comment>
<reference evidence="1 2" key="1">
    <citation type="journal article" date="2023" name="Sci. Data">
        <title>Genome assembly of the Korean intertidal mud-creeper Batillaria attramentaria.</title>
        <authorList>
            <person name="Patra A.K."/>
            <person name="Ho P.T."/>
            <person name="Jun S."/>
            <person name="Lee S.J."/>
            <person name="Kim Y."/>
            <person name="Won Y.J."/>
        </authorList>
    </citation>
    <scope>NUCLEOTIDE SEQUENCE [LARGE SCALE GENOMIC DNA]</scope>
    <source>
        <strain evidence="1">Wonlab-2016</strain>
    </source>
</reference>
<gene>
    <name evidence="1" type="ORF">BaRGS_00034839</name>
</gene>
<accession>A0ABD0JFY9</accession>
<organism evidence="1 2">
    <name type="scientific">Batillaria attramentaria</name>
    <dbReference type="NCBI Taxonomy" id="370345"/>
    <lineage>
        <taxon>Eukaryota</taxon>
        <taxon>Metazoa</taxon>
        <taxon>Spiralia</taxon>
        <taxon>Lophotrochozoa</taxon>
        <taxon>Mollusca</taxon>
        <taxon>Gastropoda</taxon>
        <taxon>Caenogastropoda</taxon>
        <taxon>Sorbeoconcha</taxon>
        <taxon>Cerithioidea</taxon>
        <taxon>Batillariidae</taxon>
        <taxon>Batillaria</taxon>
    </lineage>
</organism>
<proteinExistence type="predicted"/>
<sequence length="110" mass="12557">NNRSCIIHYPWLPPATAFIGLHQFIVSRKAKGLGLSLRRLSSYKLVTCRFQRTSCPRCENIDRERRLSAGLSRGGGMRISGQTREINPIGCGEDIPRFARRRRRFEVIGV</sequence>
<feature type="non-terminal residue" evidence="1">
    <location>
        <position position="110"/>
    </location>
</feature>
<protein>
    <submittedName>
        <fullName evidence="1">Uncharacterized protein</fullName>
    </submittedName>
</protein>